<dbReference type="InterPro" id="IPR009308">
    <property type="entry name" value="Rhamnose_isomerase"/>
</dbReference>
<evidence type="ECO:0000256" key="3">
    <source>
        <dbReference type="ARBA" id="ARBA00023211"/>
    </source>
</evidence>
<evidence type="ECO:0000256" key="4">
    <source>
        <dbReference type="ARBA" id="ARBA00023235"/>
    </source>
</evidence>
<keyword evidence="5" id="KW-0684">Rhamnose metabolism</keyword>
<name>A0ABP8LFV9_9MICO</name>
<protein>
    <submittedName>
        <fullName evidence="6">L-rhamnose isomerase</fullName>
    </submittedName>
</protein>
<dbReference type="Pfam" id="PF06134">
    <property type="entry name" value="RhaA"/>
    <property type="match status" value="1"/>
</dbReference>
<sequence>MTIELQTADTTAVREALAAQTIELPSWAFGNSGTRFKVFAQPGVPRDPYEKVADAAQVHKYTGAAPRVSLHIPWDLVDDFADLRSYAEGLGVQLGAINSNVFQDDDYMLGSLCHPDAKVRRKAVDAHLKCIEVMHETGSQDLKIWLADGLNYPGQDNLRARQDRLAEGLSEIYAALGPHQRIILEYKFFEPSFYSTDIPDWGTSLLHCMALGEQAMVVLDTGHHAPGTNIEFIVAQLLRVGRLGAFDFNSRFYADDDLMVGAADPFQLFRIMNEIVDADALRPDSGVNFMLDQCHNIEPKIPAQIRSVMNVQEATAKALIVDRAALHEAQQASDVLGAHSVIMDAYNTDVRPMLADLRREHGLDPHPVGAYAASGYAERIVAERVGGAQAGWGA</sequence>
<dbReference type="Gene3D" id="3.20.20.150">
    <property type="entry name" value="Divalent-metal-dependent TIM barrel enzymes"/>
    <property type="match status" value="1"/>
</dbReference>
<gene>
    <name evidence="6" type="primary">rhaI</name>
    <name evidence="6" type="ORF">GCM10023169_28110</name>
</gene>
<accession>A0ABP8LFV9</accession>
<keyword evidence="2" id="KW-0479">Metal-binding</keyword>
<dbReference type="RefSeq" id="WP_345216906.1">
    <property type="nucleotide sequence ID" value="NZ_BAABGN010000012.1"/>
</dbReference>
<dbReference type="InterPro" id="IPR036237">
    <property type="entry name" value="Xyl_isomerase-like_sf"/>
</dbReference>
<evidence type="ECO:0000256" key="2">
    <source>
        <dbReference type="ARBA" id="ARBA00022723"/>
    </source>
</evidence>
<evidence type="ECO:0000313" key="6">
    <source>
        <dbReference type="EMBL" id="GAA4427770.1"/>
    </source>
</evidence>
<dbReference type="GO" id="GO:0016853">
    <property type="term" value="F:isomerase activity"/>
    <property type="evidence" value="ECO:0007669"/>
    <property type="project" value="UniProtKB-KW"/>
</dbReference>
<keyword evidence="3" id="KW-0464">Manganese</keyword>
<proteinExistence type="predicted"/>
<keyword evidence="7" id="KW-1185">Reference proteome</keyword>
<dbReference type="PANTHER" id="PTHR30268">
    <property type="entry name" value="L-RHAMNOSE ISOMERASE"/>
    <property type="match status" value="1"/>
</dbReference>
<dbReference type="SUPFAM" id="SSF51658">
    <property type="entry name" value="Xylose isomerase-like"/>
    <property type="match status" value="1"/>
</dbReference>
<dbReference type="EMBL" id="BAABGN010000012">
    <property type="protein sequence ID" value="GAA4427770.1"/>
    <property type="molecule type" value="Genomic_DNA"/>
</dbReference>
<evidence type="ECO:0000256" key="1">
    <source>
        <dbReference type="ARBA" id="ARBA00022490"/>
    </source>
</evidence>
<keyword evidence="4 6" id="KW-0413">Isomerase</keyword>
<dbReference type="PANTHER" id="PTHR30268:SF0">
    <property type="entry name" value="L-RHAMNOSE ISOMERASE"/>
    <property type="match status" value="1"/>
</dbReference>
<reference evidence="7" key="1">
    <citation type="journal article" date="2019" name="Int. J. Syst. Evol. Microbiol.">
        <title>The Global Catalogue of Microorganisms (GCM) 10K type strain sequencing project: providing services to taxonomists for standard genome sequencing and annotation.</title>
        <authorList>
            <consortium name="The Broad Institute Genomics Platform"/>
            <consortium name="The Broad Institute Genome Sequencing Center for Infectious Disease"/>
            <person name="Wu L."/>
            <person name="Ma J."/>
        </authorList>
    </citation>
    <scope>NUCLEOTIDE SEQUENCE [LARGE SCALE GENOMIC DNA]</scope>
    <source>
        <strain evidence="7">JCM 17810</strain>
    </source>
</reference>
<evidence type="ECO:0000256" key="5">
    <source>
        <dbReference type="ARBA" id="ARBA00023308"/>
    </source>
</evidence>
<evidence type="ECO:0000313" key="7">
    <source>
        <dbReference type="Proteomes" id="UP001500622"/>
    </source>
</evidence>
<dbReference type="InterPro" id="IPR013457">
    <property type="entry name" value="Rhamnose_iso-rel"/>
</dbReference>
<dbReference type="InterPro" id="IPR050337">
    <property type="entry name" value="L-rhamnose_isomerase"/>
</dbReference>
<organism evidence="6 7">
    <name type="scientific">Georgenia halophila</name>
    <dbReference type="NCBI Taxonomy" id="620889"/>
    <lineage>
        <taxon>Bacteria</taxon>
        <taxon>Bacillati</taxon>
        <taxon>Actinomycetota</taxon>
        <taxon>Actinomycetes</taxon>
        <taxon>Micrococcales</taxon>
        <taxon>Bogoriellaceae</taxon>
        <taxon>Georgenia</taxon>
    </lineage>
</organism>
<dbReference type="Proteomes" id="UP001500622">
    <property type="component" value="Unassembled WGS sequence"/>
</dbReference>
<keyword evidence="1" id="KW-0963">Cytoplasm</keyword>
<dbReference type="NCBIfam" id="TIGR02635">
    <property type="entry name" value="RhaI_grampos"/>
    <property type="match status" value="1"/>
</dbReference>
<comment type="caution">
    <text evidence="6">The sequence shown here is derived from an EMBL/GenBank/DDBJ whole genome shotgun (WGS) entry which is preliminary data.</text>
</comment>